<evidence type="ECO:0000256" key="1">
    <source>
        <dbReference type="SAM" id="MobiDB-lite"/>
    </source>
</evidence>
<dbReference type="Proteomes" id="UP000198598">
    <property type="component" value="Unassembled WGS sequence"/>
</dbReference>
<proteinExistence type="predicted"/>
<gene>
    <name evidence="4" type="ORF">SAMN05216167_112128</name>
</gene>
<feature type="domain" description="DUF3945" evidence="2">
    <location>
        <begin position="321"/>
        <end position="373"/>
    </location>
</feature>
<evidence type="ECO:0000313" key="5">
    <source>
        <dbReference type="Proteomes" id="UP000198598"/>
    </source>
</evidence>
<feature type="compositionally biased region" description="Basic and acidic residues" evidence="1">
    <location>
        <begin position="416"/>
        <end position="446"/>
    </location>
</feature>
<dbReference type="Pfam" id="PF13101">
    <property type="entry name" value="DUF3945"/>
    <property type="match status" value="1"/>
</dbReference>
<dbReference type="EMBL" id="FOLQ01000012">
    <property type="protein sequence ID" value="SFE31408.1"/>
    <property type="molecule type" value="Genomic_DNA"/>
</dbReference>
<dbReference type="InterPro" id="IPR025343">
    <property type="entry name" value="DUF4099"/>
</dbReference>
<feature type="region of interest" description="Disordered" evidence="1">
    <location>
        <begin position="393"/>
        <end position="462"/>
    </location>
</feature>
<sequence length="462" mass="52273">MAKRNRPKQSPSLRIKAVSEVAPESEQLKEQFYELLLPEEYQELRQYLGNDGFLSNDEISAALRDGRLVKEELSEKLSALNLPTDNKGLQEKLTDYLWELHQIIQDPALERIQADKFYQVETIQTIPDAERKQGEDEQSKQRERDRSLEIVNGGLIANFLHNFKKAYNLEDNPEIDMGKKTRFQWQDVEASLEKMGLTREMLAETGNLDRLLKGEKTGVIDFKSEYNGQVTALRGKIYLVSQGDEVKPFFQSVKQTLQVPDQKWGYSFSQEDKDLLKQKGELGKQVELDDRITGKKYKAYVGVDQETNSLTIWRADRVHIPIQIKGITLSKEQQESLQQGNPIRLSGMTGENGQKFDADVQVSAGRRSLSFSPPSEAIKQTIDVKTAKEMNRASDQLQGTSVGSATTKTQLPAQKKQREESKNKGIDPEVAKTGEPAAKKELDKNKSQAKNKKAQKDQGLGV</sequence>
<feature type="domain" description="DUF4099" evidence="3">
    <location>
        <begin position="190"/>
        <end position="245"/>
    </location>
</feature>
<reference evidence="4 5" key="1">
    <citation type="submission" date="2016-10" db="EMBL/GenBank/DDBJ databases">
        <authorList>
            <person name="de Groot N.N."/>
        </authorList>
    </citation>
    <scope>NUCLEOTIDE SEQUENCE [LARGE SCALE GENOMIC DNA]</scope>
    <source>
        <strain evidence="4 5">DSM 26130</strain>
    </source>
</reference>
<dbReference type="STRING" id="662367.SAMN05216167_112128"/>
<accession>A0A1I1ZJ87</accession>
<evidence type="ECO:0000259" key="3">
    <source>
        <dbReference type="Pfam" id="PF13351"/>
    </source>
</evidence>
<dbReference type="InterPro" id="IPR025222">
    <property type="entry name" value="DUF3945"/>
</dbReference>
<dbReference type="OrthoDB" id="1081890at2"/>
<evidence type="ECO:0000313" key="4">
    <source>
        <dbReference type="EMBL" id="SFE31408.1"/>
    </source>
</evidence>
<name>A0A1I1ZJ87_9BACT</name>
<dbReference type="Pfam" id="PF13351">
    <property type="entry name" value="DUF4099"/>
    <property type="match status" value="1"/>
</dbReference>
<keyword evidence="5" id="KW-1185">Reference proteome</keyword>
<protein>
    <submittedName>
        <fullName evidence="4">Uncharacterized protein</fullName>
    </submittedName>
</protein>
<dbReference type="AlphaFoldDB" id="A0A1I1ZJ87"/>
<evidence type="ECO:0000259" key="2">
    <source>
        <dbReference type="Pfam" id="PF13101"/>
    </source>
</evidence>
<feature type="region of interest" description="Disordered" evidence="1">
    <location>
        <begin position="333"/>
        <end position="352"/>
    </location>
</feature>
<dbReference type="RefSeq" id="WP_093831147.1">
    <property type="nucleotide sequence ID" value="NZ_FOLQ01000012.1"/>
</dbReference>
<feature type="compositionally biased region" description="Polar residues" evidence="1">
    <location>
        <begin position="393"/>
        <end position="412"/>
    </location>
</feature>
<organism evidence="4 5">
    <name type="scientific">Spirosoma endophyticum</name>
    <dbReference type="NCBI Taxonomy" id="662367"/>
    <lineage>
        <taxon>Bacteria</taxon>
        <taxon>Pseudomonadati</taxon>
        <taxon>Bacteroidota</taxon>
        <taxon>Cytophagia</taxon>
        <taxon>Cytophagales</taxon>
        <taxon>Cytophagaceae</taxon>
        <taxon>Spirosoma</taxon>
    </lineage>
</organism>